<feature type="compositionally biased region" description="Acidic residues" evidence="1">
    <location>
        <begin position="255"/>
        <end position="267"/>
    </location>
</feature>
<name>A0A8H3VEV4_VENIN</name>
<feature type="compositionally biased region" description="Acidic residues" evidence="1">
    <location>
        <begin position="276"/>
        <end position="287"/>
    </location>
</feature>
<feature type="compositionally biased region" description="Polar residues" evidence="1">
    <location>
        <begin position="15"/>
        <end position="28"/>
    </location>
</feature>
<comment type="caution">
    <text evidence="3">The sequence shown here is derived from an EMBL/GenBank/DDBJ whole genome shotgun (WGS) entry which is preliminary data.</text>
</comment>
<protein>
    <submittedName>
        <fullName evidence="3">Uncharacterized protein</fullName>
    </submittedName>
</protein>
<evidence type="ECO:0000256" key="2">
    <source>
        <dbReference type="SAM" id="Phobius"/>
    </source>
</evidence>
<evidence type="ECO:0000256" key="1">
    <source>
        <dbReference type="SAM" id="MobiDB-lite"/>
    </source>
</evidence>
<sequence length="1341" mass="149229">MFRPKDDPPGKDRPLTNQNVNSKVISSHRTTKVMAPSLHDSAYITSDQQSFDTTGTARNQTGSSQGAAIGNGEFFFEKEIDQSMKTHFDTISALLERLFLEYLRKRCPKFGPLVMELRVLGRSEAEATTRLMVYCPPRCYKRAKKFFKTKDAKELCEPYDKTTPRLKAFVFGCAAELVSGSSQIQACASSDTLSFLTTLCGVPLLSTDTSCGASPTAMRAGTFGGMVKLVHEDHSFAFYGMTAKHAVEDCHQDTDFGDGVEETDWGSDESAHESDSESLDDTQDEDGFLPTNLGAERHDRSSGPAPDAGLPLPWDFVERTFLGEVADVCRLAKQDLERKMPSHDWALLKLDSTKPNELCTKDCLGVQRTQPLLVTSQPNFQDGLSDPITLISGSHGPQAGELFSSPTRLLLGTSKVFVNAYRLTLNDGYVCNGDSGAWVVHSNSPEVYGFLVARNHFGDAYAVSIIDAFEDIKACTGARMVALPTIEEMRTGYMEEPFKANRSVLLDPGESCTMDDIGSETSEATLIADPVASIAEQLFASPDVEWCSAPHAPFSDTAKISTSALSPNTAIGWNGFSTDNNTMLGHPMEQNTTKTKSSEPRFSGQIASKRKSPKQRLPQLRNGEASLINYDRDVQVSTSLEIRKSKMENTADYRHDELFSPIAIGHESEDLCELGASSDHSNSRSKHNKRSARALSASMNCSTASISTERLDPVVSGSKYVGKNKKKNRRADKKSTVTNGSGISKSTSAGVNQSPEKAASPVDQRAVLKRTTDVFAKEWPQWPLEFARYRVFDEEPFVSYRRGTLDEDSPYDGNGISILFRDFDDGMAAFRVDEVESFCSNVSLDVLETGSGPTAGFRRGAWLDDRQCSQESGKSLYRNYENPLTATALYRFLKKPRYNAGTLANAERRLIYIRNLDKDYILALAETAPRHQVHALREAISNHLSRVVSIRILDESSRFFSFQLSLHLPFFEFSSGKVPPDSMMSQTKDSLPSTWLDVSFLGSPLQAKSRNSILHRSQFSLVICGTDDMHWVGYSFVDREFGEEEDLDIGVFPYEGVHEDPIFSDLGGREVLDANCPIQDARLYFLSIFEMRIKRALVEWDALAHLISSSIDRHQGQEYQHLFKRNDSLPLKQRRDFTEKALCFNQGAIPLIAELQQNVSELVMVWNEFKAPNGDSNYFSDVGVEEVEGRRAALTSLRSINQCFDSFDSIQRLLNSCKQRCQSSNDALNLHLASQANVIMDHTTFTTEWTITVFSPIALTIAYFSLPAPLLRATPSLPVFFLVCCGVLLLVRVLFDILGGVEQIWWYKGMQSLVEKVRISKPVARNRRPSQEDIEMDILQV</sequence>
<feature type="compositionally biased region" description="Basic residues" evidence="1">
    <location>
        <begin position="683"/>
        <end position="692"/>
    </location>
</feature>
<keyword evidence="2" id="KW-0472">Membrane</keyword>
<feature type="transmembrane region" description="Helical" evidence="2">
    <location>
        <begin position="1278"/>
        <end position="1301"/>
    </location>
</feature>
<feature type="compositionally biased region" description="Basic residues" evidence="1">
    <location>
        <begin position="722"/>
        <end position="732"/>
    </location>
</feature>
<dbReference type="Proteomes" id="UP000447873">
    <property type="component" value="Unassembled WGS sequence"/>
</dbReference>
<feature type="region of interest" description="Disordered" evidence="1">
    <location>
        <begin position="580"/>
        <end position="624"/>
    </location>
</feature>
<feature type="region of interest" description="Disordered" evidence="1">
    <location>
        <begin position="1"/>
        <end position="31"/>
    </location>
</feature>
<feature type="compositionally biased region" description="Basic and acidic residues" evidence="1">
    <location>
        <begin position="1"/>
        <end position="14"/>
    </location>
</feature>
<feature type="region of interest" description="Disordered" evidence="1">
    <location>
        <begin position="675"/>
        <end position="699"/>
    </location>
</feature>
<keyword evidence="2" id="KW-1133">Transmembrane helix</keyword>
<evidence type="ECO:0000313" key="4">
    <source>
        <dbReference type="Proteomes" id="UP000447873"/>
    </source>
</evidence>
<feature type="transmembrane region" description="Helical" evidence="2">
    <location>
        <begin position="1249"/>
        <end position="1266"/>
    </location>
</feature>
<feature type="compositionally biased region" description="Polar residues" evidence="1">
    <location>
        <begin position="580"/>
        <end position="595"/>
    </location>
</feature>
<accession>A0A8H3VEV4</accession>
<organism evidence="3 4">
    <name type="scientific">Venturia inaequalis</name>
    <name type="common">Apple scab fungus</name>
    <dbReference type="NCBI Taxonomy" id="5025"/>
    <lineage>
        <taxon>Eukaryota</taxon>
        <taxon>Fungi</taxon>
        <taxon>Dikarya</taxon>
        <taxon>Ascomycota</taxon>
        <taxon>Pezizomycotina</taxon>
        <taxon>Dothideomycetes</taxon>
        <taxon>Pleosporomycetidae</taxon>
        <taxon>Venturiales</taxon>
        <taxon>Venturiaceae</taxon>
        <taxon>Venturia</taxon>
    </lineage>
</organism>
<feature type="region of interest" description="Disordered" evidence="1">
    <location>
        <begin position="252"/>
        <end position="309"/>
    </location>
</feature>
<reference evidence="3 4" key="1">
    <citation type="submission" date="2018-12" db="EMBL/GenBank/DDBJ databases">
        <title>Venturia inaequalis Genome Resource.</title>
        <authorList>
            <person name="Lichtner F.J."/>
        </authorList>
    </citation>
    <scope>NUCLEOTIDE SEQUENCE [LARGE SCALE GENOMIC DNA]</scope>
    <source>
        <strain evidence="3 4">120213</strain>
    </source>
</reference>
<keyword evidence="2" id="KW-0812">Transmembrane</keyword>
<evidence type="ECO:0000313" key="3">
    <source>
        <dbReference type="EMBL" id="KAE9987181.1"/>
    </source>
</evidence>
<proteinExistence type="predicted"/>
<feature type="region of interest" description="Disordered" evidence="1">
    <location>
        <begin position="717"/>
        <end position="764"/>
    </location>
</feature>
<gene>
    <name evidence="3" type="ORF">EG328_003650</name>
</gene>
<feature type="compositionally biased region" description="Polar residues" evidence="1">
    <location>
        <begin position="736"/>
        <end position="755"/>
    </location>
</feature>
<dbReference type="EMBL" id="WNWS01000021">
    <property type="protein sequence ID" value="KAE9987181.1"/>
    <property type="molecule type" value="Genomic_DNA"/>
</dbReference>